<evidence type="ECO:0000313" key="13">
    <source>
        <dbReference type="Proteomes" id="UP000541444"/>
    </source>
</evidence>
<dbReference type="GO" id="GO:0005886">
    <property type="term" value="C:plasma membrane"/>
    <property type="evidence" value="ECO:0007669"/>
    <property type="project" value="TreeGrafter"/>
</dbReference>
<keyword evidence="8 9" id="KW-0472">Membrane</keyword>
<proteinExistence type="inferred from homology"/>
<accession>A0A7J7N2F4</accession>
<feature type="domain" description="Cation efflux protein transmembrane" evidence="10">
    <location>
        <begin position="57"/>
        <end position="341"/>
    </location>
</feature>
<dbReference type="Pfam" id="PF16916">
    <property type="entry name" value="ZT_dimer"/>
    <property type="match status" value="1"/>
</dbReference>
<keyword evidence="4 9" id="KW-0812">Transmembrane</keyword>
<dbReference type="PANTHER" id="PTHR11562:SF54">
    <property type="entry name" value="METAL TOLERANCE PROTEIN B"/>
    <property type="match status" value="1"/>
</dbReference>
<dbReference type="OrthoDB" id="9944568at2759"/>
<organism evidence="12 13">
    <name type="scientific">Kingdonia uniflora</name>
    <dbReference type="NCBI Taxonomy" id="39325"/>
    <lineage>
        <taxon>Eukaryota</taxon>
        <taxon>Viridiplantae</taxon>
        <taxon>Streptophyta</taxon>
        <taxon>Embryophyta</taxon>
        <taxon>Tracheophyta</taxon>
        <taxon>Spermatophyta</taxon>
        <taxon>Magnoliopsida</taxon>
        <taxon>Ranunculales</taxon>
        <taxon>Circaeasteraceae</taxon>
        <taxon>Kingdonia</taxon>
    </lineage>
</organism>
<dbReference type="InterPro" id="IPR027469">
    <property type="entry name" value="Cation_efflux_TMD_sf"/>
</dbReference>
<feature type="transmembrane region" description="Helical" evidence="9">
    <location>
        <begin position="283"/>
        <end position="305"/>
    </location>
</feature>
<keyword evidence="3" id="KW-0813">Transport</keyword>
<dbReference type="Gene3D" id="1.20.1510.10">
    <property type="entry name" value="Cation efflux protein transmembrane domain"/>
    <property type="match status" value="1"/>
</dbReference>
<evidence type="ECO:0000256" key="2">
    <source>
        <dbReference type="ARBA" id="ARBA00008873"/>
    </source>
</evidence>
<evidence type="ECO:0000259" key="11">
    <source>
        <dbReference type="Pfam" id="PF16916"/>
    </source>
</evidence>
<evidence type="ECO:0000256" key="9">
    <source>
        <dbReference type="SAM" id="Phobius"/>
    </source>
</evidence>
<dbReference type="PANTHER" id="PTHR11562">
    <property type="entry name" value="CATION EFFLUX PROTEIN/ ZINC TRANSPORTER"/>
    <property type="match status" value="1"/>
</dbReference>
<dbReference type="InterPro" id="IPR050681">
    <property type="entry name" value="CDF/SLC30A"/>
</dbReference>
<evidence type="ECO:0000259" key="10">
    <source>
        <dbReference type="Pfam" id="PF01545"/>
    </source>
</evidence>
<dbReference type="NCBIfam" id="TIGR01297">
    <property type="entry name" value="CDF"/>
    <property type="match status" value="1"/>
</dbReference>
<dbReference type="InterPro" id="IPR027470">
    <property type="entry name" value="Cation_efflux_CTD"/>
</dbReference>
<comment type="subcellular location">
    <subcellularLocation>
        <location evidence="1">Membrane</location>
        <topology evidence="1">Multi-pass membrane protein</topology>
    </subcellularLocation>
</comment>
<sequence>MEECGGVEMQKQLKEVELHSRPHCFSCDRVCEFSTQAKHKSESEERSKSAKKLGGLIIFCLIFVMVEIVGGIKSNSLAVLTDAAHLLTDVVGFCISLFAVWASGWNATRNHSFGFSRVEVLGALFSVQLIWLIVGFIIYEAVDRILNRRVPVDGKLMFVTAASGFLMNVVMVTWLGHDHGHGHHSCGGKEHSHKKEEADTVTREERINLVSSPPVTWLRHDHGHHSCGIKEHNHIREEEDGVSQEEKISLVSSPHCEHHCEIESPLPVTEFRHTHTNMNLQGAYLHVVGDLIQSIGVMIGGAIVWARPNWLIVDLICTLVFSALVLLTTVSMARNIFAILMESTPQGIDVERLETGIRSIAGVYDVHDLHVWSMSAGKVLLSCHVHVDSGVHSNDVLFMIKEHCGNIYGIQHVTIQIEQE</sequence>
<dbReference type="EMBL" id="JACGCM010001144">
    <property type="protein sequence ID" value="KAF6161098.1"/>
    <property type="molecule type" value="Genomic_DNA"/>
</dbReference>
<evidence type="ECO:0000256" key="3">
    <source>
        <dbReference type="ARBA" id="ARBA00022448"/>
    </source>
</evidence>
<dbReference type="Pfam" id="PF01545">
    <property type="entry name" value="Cation_efflux"/>
    <property type="match status" value="1"/>
</dbReference>
<feature type="transmembrane region" description="Helical" evidence="9">
    <location>
        <begin position="154"/>
        <end position="175"/>
    </location>
</feature>
<dbReference type="GO" id="GO:0005385">
    <property type="term" value="F:zinc ion transmembrane transporter activity"/>
    <property type="evidence" value="ECO:0007669"/>
    <property type="project" value="TreeGrafter"/>
</dbReference>
<feature type="transmembrane region" description="Helical" evidence="9">
    <location>
        <begin position="84"/>
        <end position="108"/>
    </location>
</feature>
<dbReference type="InterPro" id="IPR002524">
    <property type="entry name" value="Cation_efflux"/>
</dbReference>
<gene>
    <name evidence="12" type="ORF">GIB67_007739</name>
</gene>
<dbReference type="InterPro" id="IPR058533">
    <property type="entry name" value="Cation_efflux_TM"/>
</dbReference>
<dbReference type="SUPFAM" id="SSF160240">
    <property type="entry name" value="Cation efflux protein cytoplasmic domain-like"/>
    <property type="match status" value="1"/>
</dbReference>
<comment type="caution">
    <text evidence="12">The sequence shown here is derived from an EMBL/GenBank/DDBJ whole genome shotgun (WGS) entry which is preliminary data.</text>
</comment>
<evidence type="ECO:0000256" key="1">
    <source>
        <dbReference type="ARBA" id="ARBA00004141"/>
    </source>
</evidence>
<protein>
    <submittedName>
        <fullName evidence="12">Uncharacterized protein</fullName>
    </submittedName>
</protein>
<evidence type="ECO:0000256" key="7">
    <source>
        <dbReference type="ARBA" id="ARBA00023065"/>
    </source>
</evidence>
<dbReference type="SUPFAM" id="SSF161111">
    <property type="entry name" value="Cation efflux protein transmembrane domain-like"/>
    <property type="match status" value="1"/>
</dbReference>
<comment type="similarity">
    <text evidence="2">Belongs to the cation diffusion facilitator (CDF) transporter (TC 2.A.4) family. SLC30A subfamily.</text>
</comment>
<keyword evidence="7" id="KW-0406">Ion transport</keyword>
<keyword evidence="5" id="KW-0864">Zinc transport</keyword>
<dbReference type="Proteomes" id="UP000541444">
    <property type="component" value="Unassembled WGS sequence"/>
</dbReference>
<feature type="domain" description="Cation efflux protein cytoplasmic" evidence="11">
    <location>
        <begin position="345"/>
        <end position="419"/>
    </location>
</feature>
<evidence type="ECO:0000313" key="12">
    <source>
        <dbReference type="EMBL" id="KAF6161098.1"/>
    </source>
</evidence>
<dbReference type="AlphaFoldDB" id="A0A7J7N2F4"/>
<keyword evidence="6 9" id="KW-1133">Transmembrane helix</keyword>
<name>A0A7J7N2F4_9MAGN</name>
<evidence type="ECO:0000256" key="6">
    <source>
        <dbReference type="ARBA" id="ARBA00022989"/>
    </source>
</evidence>
<keyword evidence="13" id="KW-1185">Reference proteome</keyword>
<keyword evidence="5" id="KW-0862">Zinc</keyword>
<dbReference type="GO" id="GO:0005773">
    <property type="term" value="C:vacuole"/>
    <property type="evidence" value="ECO:0007669"/>
    <property type="project" value="TreeGrafter"/>
</dbReference>
<evidence type="ECO:0000256" key="8">
    <source>
        <dbReference type="ARBA" id="ARBA00023136"/>
    </source>
</evidence>
<feature type="transmembrane region" description="Helical" evidence="9">
    <location>
        <begin position="120"/>
        <end position="142"/>
    </location>
</feature>
<evidence type="ECO:0000256" key="4">
    <source>
        <dbReference type="ARBA" id="ARBA00022692"/>
    </source>
</evidence>
<feature type="transmembrane region" description="Helical" evidence="9">
    <location>
        <begin position="311"/>
        <end position="333"/>
    </location>
</feature>
<dbReference type="InterPro" id="IPR036837">
    <property type="entry name" value="Cation_efflux_CTD_sf"/>
</dbReference>
<feature type="transmembrane region" description="Helical" evidence="9">
    <location>
        <begin position="53"/>
        <end position="72"/>
    </location>
</feature>
<evidence type="ECO:0000256" key="5">
    <source>
        <dbReference type="ARBA" id="ARBA00022906"/>
    </source>
</evidence>
<reference evidence="12 13" key="1">
    <citation type="journal article" date="2020" name="IScience">
        <title>Genome Sequencing of the Endangered Kingdonia uniflora (Circaeasteraceae, Ranunculales) Reveals Potential Mechanisms of Evolutionary Specialization.</title>
        <authorList>
            <person name="Sun Y."/>
            <person name="Deng T."/>
            <person name="Zhang A."/>
            <person name="Moore M.J."/>
            <person name="Landis J.B."/>
            <person name="Lin N."/>
            <person name="Zhang H."/>
            <person name="Zhang X."/>
            <person name="Huang J."/>
            <person name="Zhang X."/>
            <person name="Sun H."/>
            <person name="Wang H."/>
        </authorList>
    </citation>
    <scope>NUCLEOTIDE SEQUENCE [LARGE SCALE GENOMIC DNA]</scope>
    <source>
        <strain evidence="12">TB1705</strain>
        <tissue evidence="12">Leaf</tissue>
    </source>
</reference>